<dbReference type="AlphaFoldDB" id="A0ABD3PCZ9"/>
<evidence type="ECO:0000256" key="1">
    <source>
        <dbReference type="SAM" id="MobiDB-lite"/>
    </source>
</evidence>
<sequence>MAASNPDGDALAEAMSMLDAVNNGSQDFEDVAIDSDDEDANNLLHDLDLTNDLVDLGLDEVGDAPSAVGKGGGGGGGGEGAADLQAANGERGNASTAQRGSNNFVAGSVLPSGGTVLASSGATTSTAPSTTTPWSNFPSNFASLASRAAASVQSVVESAEAQVLGNVPSSSPHSAMASGMAFSTATTSMPPADTVASNMTYQERQRLLHQQYHASNPSAAINNIYNSPTNIVSRLSQASLSTTSSLPSNTSSPTKIASTMRNTQSQQTPSSHPITFVDKLINNLDTPTKTILIA</sequence>
<evidence type="ECO:0000313" key="3">
    <source>
        <dbReference type="Proteomes" id="UP001516023"/>
    </source>
</evidence>
<accession>A0ABD3PCZ9</accession>
<dbReference type="Proteomes" id="UP001516023">
    <property type="component" value="Unassembled WGS sequence"/>
</dbReference>
<dbReference type="EMBL" id="JABMIG020000211">
    <property type="protein sequence ID" value="KAL3785707.1"/>
    <property type="molecule type" value="Genomic_DNA"/>
</dbReference>
<protein>
    <submittedName>
        <fullName evidence="2">Uncharacterized protein</fullName>
    </submittedName>
</protein>
<feature type="compositionally biased region" description="Gly residues" evidence="1">
    <location>
        <begin position="69"/>
        <end position="80"/>
    </location>
</feature>
<comment type="caution">
    <text evidence="2">The sequence shown here is derived from an EMBL/GenBank/DDBJ whole genome shotgun (WGS) entry which is preliminary data.</text>
</comment>
<feature type="region of interest" description="Disordered" evidence="1">
    <location>
        <begin position="241"/>
        <end position="271"/>
    </location>
</feature>
<evidence type="ECO:0000313" key="2">
    <source>
        <dbReference type="EMBL" id="KAL3785707.1"/>
    </source>
</evidence>
<reference evidence="2 3" key="1">
    <citation type="journal article" date="2020" name="G3 (Bethesda)">
        <title>Improved Reference Genome for Cyclotella cryptica CCMP332, a Model for Cell Wall Morphogenesis, Salinity Adaptation, and Lipid Production in Diatoms (Bacillariophyta).</title>
        <authorList>
            <person name="Roberts W.R."/>
            <person name="Downey K.M."/>
            <person name="Ruck E.C."/>
            <person name="Traller J.C."/>
            <person name="Alverson A.J."/>
        </authorList>
    </citation>
    <scope>NUCLEOTIDE SEQUENCE [LARGE SCALE GENOMIC DNA]</scope>
    <source>
        <strain evidence="2 3">CCMP332</strain>
    </source>
</reference>
<keyword evidence="3" id="KW-1185">Reference proteome</keyword>
<organism evidence="2 3">
    <name type="scientific">Cyclotella cryptica</name>
    <dbReference type="NCBI Taxonomy" id="29204"/>
    <lineage>
        <taxon>Eukaryota</taxon>
        <taxon>Sar</taxon>
        <taxon>Stramenopiles</taxon>
        <taxon>Ochrophyta</taxon>
        <taxon>Bacillariophyta</taxon>
        <taxon>Coscinodiscophyceae</taxon>
        <taxon>Thalassiosirophycidae</taxon>
        <taxon>Stephanodiscales</taxon>
        <taxon>Stephanodiscaceae</taxon>
        <taxon>Cyclotella</taxon>
    </lineage>
</organism>
<gene>
    <name evidence="2" type="ORF">HJC23_008740</name>
</gene>
<feature type="compositionally biased region" description="Low complexity" evidence="1">
    <location>
        <begin position="241"/>
        <end position="252"/>
    </location>
</feature>
<feature type="compositionally biased region" description="Polar residues" evidence="1">
    <location>
        <begin position="253"/>
        <end position="271"/>
    </location>
</feature>
<proteinExistence type="predicted"/>
<feature type="region of interest" description="Disordered" evidence="1">
    <location>
        <begin position="64"/>
        <end position="101"/>
    </location>
</feature>
<name>A0ABD3PCZ9_9STRA</name>